<dbReference type="HOGENOM" id="CLU_064110_0_0_1"/>
<sequence>MTKASRRSIKDKSSASGYTSKTASTNSKQQKPLTPFVKAPSDLQPFLEPLSPKEIYLVHIDRSPIELKKQIFIVPIIINVLITALIAWRVYKGLAIYPPLLATALGFTSSMTVDTSAISWEEISGHIFRRAGTFLVDYIILSLFLAWPIRFLRGPVRWRRVLGFREREVIVRRSQKSWSEKLEPNKWIYEDEETVQQVVVPAVTPERIQKSGYLLVDAHWDLDYEGMIRAHELVDKTRKGEGVPLDEFRTAVLVHTEEEGWLIWRVADEETDEERKKQRDKIVMFKDKLTLMGKESLFFRWVELIQYESTQPGGFTPERQRSAMVQASEMFENAGIDFSKFWQEVGGMEGLPGFEGSKS</sequence>
<dbReference type="AlphaFoldDB" id="V5G312"/>
<accession>V5G312</accession>
<dbReference type="InParanoid" id="V5G312"/>
<feature type="transmembrane region" description="Helical" evidence="2">
    <location>
        <begin position="71"/>
        <end position="91"/>
    </location>
</feature>
<name>V5G312_BYSSN</name>
<reference evidence="4" key="1">
    <citation type="journal article" date="2014" name="Genome Announc.">
        <title>Draft genome sequence of the formaldehyde-resistant fungus Byssochlamys spectabilis No. 5 (anamorph Paecilomyces variotii No. 5) (NBRC109023).</title>
        <authorList>
            <person name="Oka T."/>
            <person name="Ekino K."/>
            <person name="Fukuda K."/>
            <person name="Nomura Y."/>
        </authorList>
    </citation>
    <scope>NUCLEOTIDE SEQUENCE [LARGE SCALE GENOMIC DNA]</scope>
    <source>
        <strain evidence="4">No. 5 / NBRC 109023</strain>
    </source>
</reference>
<keyword evidence="4" id="KW-1185">Reference proteome</keyword>
<organism evidence="3 4">
    <name type="scientific">Byssochlamys spectabilis (strain No. 5 / NBRC 109023)</name>
    <name type="common">Paecilomyces variotii</name>
    <dbReference type="NCBI Taxonomy" id="1356009"/>
    <lineage>
        <taxon>Eukaryota</taxon>
        <taxon>Fungi</taxon>
        <taxon>Dikarya</taxon>
        <taxon>Ascomycota</taxon>
        <taxon>Pezizomycotina</taxon>
        <taxon>Eurotiomycetes</taxon>
        <taxon>Eurotiomycetidae</taxon>
        <taxon>Eurotiales</taxon>
        <taxon>Thermoascaceae</taxon>
        <taxon>Paecilomyces</taxon>
    </lineage>
</organism>
<protein>
    <submittedName>
        <fullName evidence="3">Uncharacterized protein</fullName>
    </submittedName>
</protein>
<feature type="compositionally biased region" description="Polar residues" evidence="1">
    <location>
        <begin position="14"/>
        <end position="32"/>
    </location>
</feature>
<comment type="caution">
    <text evidence="3">The sequence shown here is derived from an EMBL/GenBank/DDBJ whole genome shotgun (WGS) entry which is preliminary data.</text>
</comment>
<proteinExistence type="predicted"/>
<evidence type="ECO:0000313" key="3">
    <source>
        <dbReference type="EMBL" id="GAD95262.1"/>
    </source>
</evidence>
<evidence type="ECO:0000256" key="1">
    <source>
        <dbReference type="SAM" id="MobiDB-lite"/>
    </source>
</evidence>
<feature type="region of interest" description="Disordered" evidence="1">
    <location>
        <begin position="1"/>
        <end position="34"/>
    </location>
</feature>
<dbReference type="OrthoDB" id="5421757at2759"/>
<gene>
    <name evidence="3" type="ORF">PVAR5_3903</name>
</gene>
<keyword evidence="2" id="KW-0472">Membrane</keyword>
<dbReference type="Proteomes" id="UP000018001">
    <property type="component" value="Unassembled WGS sequence"/>
</dbReference>
<evidence type="ECO:0000256" key="2">
    <source>
        <dbReference type="SAM" id="Phobius"/>
    </source>
</evidence>
<evidence type="ECO:0000313" key="4">
    <source>
        <dbReference type="Proteomes" id="UP000018001"/>
    </source>
</evidence>
<dbReference type="EMBL" id="BAUL01000119">
    <property type="protein sequence ID" value="GAD95262.1"/>
    <property type="molecule type" value="Genomic_DNA"/>
</dbReference>
<keyword evidence="2" id="KW-1133">Transmembrane helix</keyword>
<keyword evidence="2" id="KW-0812">Transmembrane</keyword>
<feature type="transmembrane region" description="Helical" evidence="2">
    <location>
        <begin position="134"/>
        <end position="152"/>
    </location>
</feature>
<dbReference type="eggNOG" id="ENOG502SK1Y">
    <property type="taxonomic scope" value="Eukaryota"/>
</dbReference>